<dbReference type="RefSeq" id="WP_184392255.1">
    <property type="nucleotide sequence ID" value="NZ_BAAAJD010000041.1"/>
</dbReference>
<proteinExistence type="predicted"/>
<dbReference type="SUPFAM" id="SSF46785">
    <property type="entry name" value="Winged helix' DNA-binding domain"/>
    <property type="match status" value="1"/>
</dbReference>
<keyword evidence="2" id="KW-1185">Reference proteome</keyword>
<sequence>MPAKSDGAVSAELARTAWSALEPLHALIYFTPEAEPGYAEIGLEARTGAAYFASRSAAMGAVGPGPVAAAFYNFNPALVASVLPEAWRTAPPERVVRARFAVADRALSAALGPELLDSPGLAEAAELARTAALGAAGHGYGRPLYAGHADLDWPESPHLVLWHAATLIREFRGDGHVALLAQAGVDPAEALVTHVAAGPYKASTLRRTRAWSEQDWAAAVDRLAGRGLVEAGGDPEAPVFTDAGRKLREELERRTDELSVPAFAALGAEGTARLAELAAPLRDAVLAAGVLPGTRRKR</sequence>
<reference evidence="1 2" key="1">
    <citation type="submission" date="2020-08" db="EMBL/GenBank/DDBJ databases">
        <title>Sequencing the genomes of 1000 actinobacteria strains.</title>
        <authorList>
            <person name="Klenk H.-P."/>
        </authorList>
    </citation>
    <scope>NUCLEOTIDE SEQUENCE [LARGE SCALE GENOMIC DNA]</scope>
    <source>
        <strain evidence="1 2">DSM 44551</strain>
    </source>
</reference>
<comment type="caution">
    <text evidence="1">The sequence shown here is derived from an EMBL/GenBank/DDBJ whole genome shotgun (WGS) entry which is preliminary data.</text>
</comment>
<organism evidence="1 2">
    <name type="scientific">Nocardiopsis composta</name>
    <dbReference type="NCBI Taxonomy" id="157465"/>
    <lineage>
        <taxon>Bacteria</taxon>
        <taxon>Bacillati</taxon>
        <taxon>Actinomycetota</taxon>
        <taxon>Actinomycetes</taxon>
        <taxon>Streptosporangiales</taxon>
        <taxon>Nocardiopsidaceae</taxon>
        <taxon>Nocardiopsis</taxon>
    </lineage>
</organism>
<dbReference type="NCBIfam" id="NF047719">
    <property type="entry name" value="SCO6745_fam_HTH"/>
    <property type="match status" value="1"/>
</dbReference>
<dbReference type="Gene3D" id="1.10.10.10">
    <property type="entry name" value="Winged helix-like DNA-binding domain superfamily/Winged helix DNA-binding domain"/>
    <property type="match status" value="1"/>
</dbReference>
<evidence type="ECO:0000313" key="2">
    <source>
        <dbReference type="Proteomes" id="UP000572635"/>
    </source>
</evidence>
<dbReference type="AlphaFoldDB" id="A0A7W8VE52"/>
<dbReference type="EMBL" id="JACHDB010000001">
    <property type="protein sequence ID" value="MBB5432730.1"/>
    <property type="molecule type" value="Genomic_DNA"/>
</dbReference>
<dbReference type="Pfam" id="PF21863">
    <property type="entry name" value="HTH_67"/>
    <property type="match status" value="1"/>
</dbReference>
<name>A0A7W8VE52_9ACTN</name>
<keyword evidence="1" id="KW-0238">DNA-binding</keyword>
<gene>
    <name evidence="1" type="ORF">HDA36_002814</name>
</gene>
<dbReference type="InterPro" id="IPR054058">
    <property type="entry name" value="HTH_67"/>
</dbReference>
<protein>
    <submittedName>
        <fullName evidence="1">DNA-binding MarR family transcriptional regulator</fullName>
    </submittedName>
</protein>
<dbReference type="Proteomes" id="UP000572635">
    <property type="component" value="Unassembled WGS sequence"/>
</dbReference>
<dbReference type="InterPro" id="IPR036390">
    <property type="entry name" value="WH_DNA-bd_sf"/>
</dbReference>
<accession>A0A7W8VE52</accession>
<dbReference type="GO" id="GO:0003677">
    <property type="term" value="F:DNA binding"/>
    <property type="evidence" value="ECO:0007669"/>
    <property type="project" value="UniProtKB-KW"/>
</dbReference>
<evidence type="ECO:0000313" key="1">
    <source>
        <dbReference type="EMBL" id="MBB5432730.1"/>
    </source>
</evidence>
<dbReference type="InterPro" id="IPR036388">
    <property type="entry name" value="WH-like_DNA-bd_sf"/>
</dbReference>